<evidence type="ECO:0000256" key="1">
    <source>
        <dbReference type="SAM" id="Phobius"/>
    </source>
</evidence>
<feature type="transmembrane region" description="Helical" evidence="1">
    <location>
        <begin position="6"/>
        <end position="25"/>
    </location>
</feature>
<evidence type="ECO:0000313" key="2">
    <source>
        <dbReference type="EMBL" id="GBG93990.1"/>
    </source>
</evidence>
<keyword evidence="1" id="KW-0812">Transmembrane</keyword>
<sequence>MALGFTAILTICSHFVFIALSFSAIQSLRLDRYITPERQGKFKLVLVLLSVAIGFLCSEFFLSFVDNLRNLADFVTKS</sequence>
<dbReference type="OrthoDB" id="1651016at2"/>
<dbReference type="Proteomes" id="UP000286848">
    <property type="component" value="Unassembled WGS sequence"/>
</dbReference>
<dbReference type="AlphaFoldDB" id="A0A401IR26"/>
<keyword evidence="3" id="KW-1185">Reference proteome</keyword>
<keyword evidence="1" id="KW-0472">Membrane</keyword>
<gene>
    <name evidence="2" type="ORF">LFYK43_04490</name>
</gene>
<dbReference type="NCBIfam" id="TIGR02327">
    <property type="entry name" value="int_mem_ywzB"/>
    <property type="match status" value="1"/>
</dbReference>
<organism evidence="2 3">
    <name type="scientific">Ligilactobacillus salitolerans</name>
    <dbReference type="NCBI Taxonomy" id="1808352"/>
    <lineage>
        <taxon>Bacteria</taxon>
        <taxon>Bacillati</taxon>
        <taxon>Bacillota</taxon>
        <taxon>Bacilli</taxon>
        <taxon>Lactobacillales</taxon>
        <taxon>Lactobacillaceae</taxon>
        <taxon>Ligilactobacillus</taxon>
    </lineage>
</organism>
<proteinExistence type="predicted"/>
<dbReference type="RefSeq" id="WP_124974994.1">
    <property type="nucleotide sequence ID" value="NZ_BFFP01000004.1"/>
</dbReference>
<reference evidence="2 3" key="1">
    <citation type="journal article" date="2019" name="Int. J. Syst. Evol. Microbiol.">
        <title>Lactobacillus salitolerans sp. nov., a novel lactic acid bacterium isolated from spent mushroom substrates.</title>
        <authorList>
            <person name="Tohno M."/>
            <person name="Tanizawa Y."/>
            <person name="Kojima Y."/>
            <person name="Sakamoto M."/>
            <person name="Nakamura Y."/>
            <person name="Ohkuma M."/>
            <person name="Kobayashi H."/>
        </authorList>
    </citation>
    <scope>NUCLEOTIDE SEQUENCE [LARGE SCALE GENOMIC DNA]</scope>
    <source>
        <strain evidence="2 3">YK43</strain>
    </source>
</reference>
<feature type="transmembrane region" description="Helical" evidence="1">
    <location>
        <begin position="45"/>
        <end position="65"/>
    </location>
</feature>
<keyword evidence="1" id="KW-1133">Transmembrane helix</keyword>
<dbReference type="EMBL" id="BFFP01000004">
    <property type="protein sequence ID" value="GBG93990.1"/>
    <property type="molecule type" value="Genomic_DNA"/>
</dbReference>
<accession>A0A401IR26</accession>
<comment type="caution">
    <text evidence="2">The sequence shown here is derived from an EMBL/GenBank/DDBJ whole genome shotgun (WGS) entry which is preliminary data.</text>
</comment>
<name>A0A401IR26_9LACO</name>
<evidence type="ECO:0000313" key="3">
    <source>
        <dbReference type="Proteomes" id="UP000286848"/>
    </source>
</evidence>
<dbReference type="InterPro" id="IPR009526">
    <property type="entry name" value="DUF1146"/>
</dbReference>
<protein>
    <submittedName>
        <fullName evidence="2">Membrane protein</fullName>
    </submittedName>
</protein>
<dbReference type="Pfam" id="PF06612">
    <property type="entry name" value="DUF1146"/>
    <property type="match status" value="1"/>
</dbReference>